<accession>A0A8D8R0M8</accession>
<evidence type="ECO:0000256" key="1">
    <source>
        <dbReference type="SAM" id="Phobius"/>
    </source>
</evidence>
<sequence>MKGKTQHVELDRKIIQTSKLLIGTTYVSGAEIVIHSIRFIIVIYSNDMEHFVLCKCVYMMTNSSGTNAFPCPEFNDFLPRLLRNGSINIVYSLSAKMSSKK</sequence>
<keyword evidence="1" id="KW-0812">Transmembrane</keyword>
<feature type="transmembrane region" description="Helical" evidence="1">
    <location>
        <begin position="20"/>
        <end position="44"/>
    </location>
</feature>
<dbReference type="EMBL" id="HBUF01111693">
    <property type="protein sequence ID" value="CAG6640362.1"/>
    <property type="molecule type" value="Transcribed_RNA"/>
</dbReference>
<evidence type="ECO:0000313" key="2">
    <source>
        <dbReference type="EMBL" id="CAG6640362.1"/>
    </source>
</evidence>
<name>A0A8D8R0M8_9HEMI</name>
<proteinExistence type="predicted"/>
<keyword evidence="1" id="KW-0472">Membrane</keyword>
<reference evidence="2" key="1">
    <citation type="submission" date="2021-05" db="EMBL/GenBank/DDBJ databases">
        <authorList>
            <person name="Alioto T."/>
            <person name="Alioto T."/>
            <person name="Gomez Garrido J."/>
        </authorList>
    </citation>
    <scope>NUCLEOTIDE SEQUENCE</scope>
</reference>
<protein>
    <submittedName>
        <fullName evidence="2">Uncharacterized protein</fullName>
    </submittedName>
</protein>
<keyword evidence="1" id="KW-1133">Transmembrane helix</keyword>
<organism evidence="2">
    <name type="scientific">Cacopsylla melanoneura</name>
    <dbReference type="NCBI Taxonomy" id="428564"/>
    <lineage>
        <taxon>Eukaryota</taxon>
        <taxon>Metazoa</taxon>
        <taxon>Ecdysozoa</taxon>
        <taxon>Arthropoda</taxon>
        <taxon>Hexapoda</taxon>
        <taxon>Insecta</taxon>
        <taxon>Pterygota</taxon>
        <taxon>Neoptera</taxon>
        <taxon>Paraneoptera</taxon>
        <taxon>Hemiptera</taxon>
        <taxon>Sternorrhyncha</taxon>
        <taxon>Psylloidea</taxon>
        <taxon>Psyllidae</taxon>
        <taxon>Psyllinae</taxon>
        <taxon>Cacopsylla</taxon>
    </lineage>
</organism>
<dbReference type="AlphaFoldDB" id="A0A8D8R0M8"/>